<dbReference type="OrthoDB" id="7284384at2"/>
<feature type="chain" id="PRO_5020978473" evidence="2">
    <location>
        <begin position="21"/>
        <end position="130"/>
    </location>
</feature>
<reference evidence="3 4" key="1">
    <citation type="submission" date="2019-02" db="EMBL/GenBank/DDBJ databases">
        <title>Paracoccus subflavus sp. nov., isolated from marine sediment of the Pacific Ocean.</title>
        <authorList>
            <person name="Zhang G."/>
        </authorList>
    </citation>
    <scope>NUCLEOTIDE SEQUENCE [LARGE SCALE GENOMIC DNA]</scope>
    <source>
        <strain evidence="3 4">GY0581</strain>
    </source>
</reference>
<organism evidence="3 4">
    <name type="scientific">Paracoccus subflavus</name>
    <dbReference type="NCBI Taxonomy" id="2528244"/>
    <lineage>
        <taxon>Bacteria</taxon>
        <taxon>Pseudomonadati</taxon>
        <taxon>Pseudomonadota</taxon>
        <taxon>Alphaproteobacteria</taxon>
        <taxon>Rhodobacterales</taxon>
        <taxon>Paracoccaceae</taxon>
        <taxon>Paracoccus</taxon>
    </lineage>
</organism>
<evidence type="ECO:0000313" key="3">
    <source>
        <dbReference type="EMBL" id="TBN43815.1"/>
    </source>
</evidence>
<dbReference type="AlphaFoldDB" id="A0A4Q9GAJ1"/>
<feature type="region of interest" description="Disordered" evidence="1">
    <location>
        <begin position="24"/>
        <end position="130"/>
    </location>
</feature>
<gene>
    <name evidence="3" type="ORF">EYE42_01370</name>
</gene>
<name>A0A4Q9GAJ1_9RHOB</name>
<protein>
    <submittedName>
        <fullName evidence="3">Uncharacterized protein</fullName>
    </submittedName>
</protein>
<comment type="caution">
    <text evidence="3">The sequence shown here is derived from an EMBL/GenBank/DDBJ whole genome shotgun (WGS) entry which is preliminary data.</text>
</comment>
<proteinExistence type="predicted"/>
<keyword evidence="4" id="KW-1185">Reference proteome</keyword>
<dbReference type="Proteomes" id="UP000293520">
    <property type="component" value="Unassembled WGS sequence"/>
</dbReference>
<sequence length="130" mass="12835">MTRFRLALAVSLLTTGAALAQMAPTTQTAPATGADQPRAAQTQAQGQSGEGDCPAPDTVAQPATQPQPGAEGTDPANAGTSGWTGGLGGSQLGTNAQGALPDSPTWQPPTARGLDLAGRAEPVSMQEPGC</sequence>
<feature type="compositionally biased region" description="Gly residues" evidence="1">
    <location>
        <begin position="82"/>
        <end position="91"/>
    </location>
</feature>
<feature type="signal peptide" evidence="2">
    <location>
        <begin position="1"/>
        <end position="20"/>
    </location>
</feature>
<dbReference type="RefSeq" id="WP_130989516.1">
    <property type="nucleotide sequence ID" value="NZ_SISK01000001.1"/>
</dbReference>
<evidence type="ECO:0000256" key="1">
    <source>
        <dbReference type="SAM" id="MobiDB-lite"/>
    </source>
</evidence>
<feature type="compositionally biased region" description="Low complexity" evidence="1">
    <location>
        <begin position="24"/>
        <end position="37"/>
    </location>
</feature>
<evidence type="ECO:0000256" key="2">
    <source>
        <dbReference type="SAM" id="SignalP"/>
    </source>
</evidence>
<evidence type="ECO:0000313" key="4">
    <source>
        <dbReference type="Proteomes" id="UP000293520"/>
    </source>
</evidence>
<keyword evidence="2" id="KW-0732">Signal</keyword>
<accession>A0A4Q9GAJ1</accession>
<dbReference type="EMBL" id="SISK01000001">
    <property type="protein sequence ID" value="TBN43815.1"/>
    <property type="molecule type" value="Genomic_DNA"/>
</dbReference>